<feature type="transmembrane region" description="Helical" evidence="1">
    <location>
        <begin position="70"/>
        <end position="96"/>
    </location>
</feature>
<organism evidence="2 3">
    <name type="scientific">Patiria miniata</name>
    <name type="common">Bat star</name>
    <name type="synonym">Asterina miniata</name>
    <dbReference type="NCBI Taxonomy" id="46514"/>
    <lineage>
        <taxon>Eukaryota</taxon>
        <taxon>Metazoa</taxon>
        <taxon>Echinodermata</taxon>
        <taxon>Eleutherozoa</taxon>
        <taxon>Asterozoa</taxon>
        <taxon>Asteroidea</taxon>
        <taxon>Valvatacea</taxon>
        <taxon>Valvatida</taxon>
        <taxon>Asterinidae</taxon>
        <taxon>Patiria</taxon>
    </lineage>
</organism>
<name>A0A914AVK2_PATMI</name>
<keyword evidence="1" id="KW-0812">Transmembrane</keyword>
<feature type="transmembrane region" description="Helical" evidence="1">
    <location>
        <begin position="36"/>
        <end position="58"/>
    </location>
</feature>
<dbReference type="PANTHER" id="PTHR38585">
    <property type="entry name" value="TRANSMEMBRANE PROTEIN"/>
    <property type="match status" value="1"/>
</dbReference>
<dbReference type="GeneID" id="119737328"/>
<evidence type="ECO:0000313" key="2">
    <source>
        <dbReference type="EnsemblMetazoa" id="XP_038067524.1"/>
    </source>
</evidence>
<dbReference type="RefSeq" id="XP_038067524.1">
    <property type="nucleotide sequence ID" value="XM_038211596.1"/>
</dbReference>
<keyword evidence="1" id="KW-0472">Membrane</keyword>
<sequence length="283" mass="31525">MWGPLAMSRLRHSALASADKAPDSCSTLADKLPYMVFSWGIGLVTFPSCLGLIQVLVFRPLRLTCALWGSSLLGLCSVGVSGFAASAVTTGCAAYLFKLDRDSVCSHKFSGLQETALLYGICSSVVFLCLGGRFRSVLPSSLIHPGAFARQGLSATFSYATARKKRSLRVVGKRHGCHTCGRRWFVKDFIADHQPPLAVVRERMMRKPKWYEKFGQRSPKQAFYPQCTRCSDTQAAHLRYAFRAQYTTPKWRHIVTHPTALRLYHLYLPLPFLIPVIEGFLAS</sequence>
<dbReference type="PANTHER" id="PTHR38585:SF1">
    <property type="entry name" value="TRANSMEMBRANE PROTEIN"/>
    <property type="match status" value="1"/>
</dbReference>
<dbReference type="OrthoDB" id="70850at2759"/>
<accession>A0A914AVK2</accession>
<keyword evidence="1" id="KW-1133">Transmembrane helix</keyword>
<dbReference type="EnsemblMetazoa" id="XM_038211596.1">
    <property type="protein sequence ID" value="XP_038067524.1"/>
    <property type="gene ID" value="LOC119737328"/>
</dbReference>
<protein>
    <recommendedName>
        <fullName evidence="4">Transmembrane protein</fullName>
    </recommendedName>
</protein>
<feature type="transmembrane region" description="Helical" evidence="1">
    <location>
        <begin position="116"/>
        <end position="134"/>
    </location>
</feature>
<evidence type="ECO:0000256" key="1">
    <source>
        <dbReference type="SAM" id="Phobius"/>
    </source>
</evidence>
<proteinExistence type="predicted"/>
<dbReference type="Proteomes" id="UP000887568">
    <property type="component" value="Unplaced"/>
</dbReference>
<evidence type="ECO:0000313" key="3">
    <source>
        <dbReference type="Proteomes" id="UP000887568"/>
    </source>
</evidence>
<dbReference type="OMA" id="WRHIVTH"/>
<dbReference type="AlphaFoldDB" id="A0A914AVK2"/>
<keyword evidence="3" id="KW-1185">Reference proteome</keyword>
<evidence type="ECO:0008006" key="4">
    <source>
        <dbReference type="Google" id="ProtNLM"/>
    </source>
</evidence>
<reference evidence="2" key="1">
    <citation type="submission" date="2022-11" db="UniProtKB">
        <authorList>
            <consortium name="EnsemblMetazoa"/>
        </authorList>
    </citation>
    <scope>IDENTIFICATION</scope>
</reference>